<dbReference type="PANTHER" id="PTHR14149">
    <property type="entry name" value="RAS GTPASE-ACTIVATING PROTEIN WITH IQ MOTIF"/>
    <property type="match status" value="1"/>
</dbReference>
<dbReference type="SMART" id="SM00323">
    <property type="entry name" value="RasGAP"/>
    <property type="match status" value="1"/>
</dbReference>
<organism evidence="8 9">
    <name type="scientific">Sus scrofa</name>
    <name type="common">Pig</name>
    <dbReference type="NCBI Taxonomy" id="9823"/>
    <lineage>
        <taxon>Eukaryota</taxon>
        <taxon>Metazoa</taxon>
        <taxon>Chordata</taxon>
        <taxon>Craniata</taxon>
        <taxon>Vertebrata</taxon>
        <taxon>Euteleostomi</taxon>
        <taxon>Mammalia</taxon>
        <taxon>Eutheria</taxon>
        <taxon>Laurasiatheria</taxon>
        <taxon>Artiodactyla</taxon>
        <taxon>Suina</taxon>
        <taxon>Suidae</taxon>
        <taxon>Sus</taxon>
    </lineage>
</organism>
<evidence type="ECO:0000259" key="7">
    <source>
        <dbReference type="PROSITE" id="PS50021"/>
    </source>
</evidence>
<feature type="coiled-coil region" evidence="4">
    <location>
        <begin position="1354"/>
        <end position="1381"/>
    </location>
</feature>
<dbReference type="InterPro" id="IPR000593">
    <property type="entry name" value="RasGAP_C"/>
</dbReference>
<dbReference type="Pfam" id="PF00616">
    <property type="entry name" value="RasGAP"/>
    <property type="match status" value="1"/>
</dbReference>
<evidence type="ECO:0000313" key="8">
    <source>
        <dbReference type="Ensembl" id="ENSSSCP00065047916.1"/>
    </source>
</evidence>
<dbReference type="InterPro" id="IPR001936">
    <property type="entry name" value="RasGAP_dom"/>
</dbReference>
<dbReference type="GO" id="GO:0005516">
    <property type="term" value="F:calmodulin binding"/>
    <property type="evidence" value="ECO:0007669"/>
    <property type="project" value="UniProtKB-KW"/>
</dbReference>
<dbReference type="SUPFAM" id="SSF47576">
    <property type="entry name" value="Calponin-homology domain, CH-domain"/>
    <property type="match status" value="1"/>
</dbReference>
<dbReference type="Gene3D" id="1.20.5.190">
    <property type="match status" value="1"/>
</dbReference>
<dbReference type="PROSITE" id="PS01159">
    <property type="entry name" value="WW_DOMAIN_1"/>
    <property type="match status" value="1"/>
</dbReference>
<dbReference type="PROSITE" id="PS50096">
    <property type="entry name" value="IQ"/>
    <property type="match status" value="2"/>
</dbReference>
<evidence type="ECO:0000256" key="3">
    <source>
        <dbReference type="ARBA" id="ARBA00022860"/>
    </source>
</evidence>
<feature type="coiled-coil region" evidence="4">
    <location>
        <begin position="165"/>
        <end position="192"/>
    </location>
</feature>
<keyword evidence="3" id="KW-0112">Calmodulin-binding</keyword>
<dbReference type="CDD" id="cd00201">
    <property type="entry name" value="WW"/>
    <property type="match status" value="1"/>
</dbReference>
<dbReference type="SMART" id="SM00033">
    <property type="entry name" value="CH"/>
    <property type="match status" value="1"/>
</dbReference>
<dbReference type="Gene3D" id="1.10.506.10">
    <property type="entry name" value="GTPase Activation - p120gap, domain 1"/>
    <property type="match status" value="1"/>
</dbReference>
<gene>
    <name evidence="8" type="primary">IQGAP2</name>
</gene>
<keyword evidence="2" id="KW-0677">Repeat</keyword>
<evidence type="ECO:0000256" key="2">
    <source>
        <dbReference type="ARBA" id="ARBA00022737"/>
    </source>
</evidence>
<evidence type="ECO:0000313" key="9">
    <source>
        <dbReference type="Proteomes" id="UP000694725"/>
    </source>
</evidence>
<dbReference type="InterPro" id="IPR001715">
    <property type="entry name" value="CH_dom"/>
</dbReference>
<proteinExistence type="predicted"/>
<dbReference type="CDD" id="cd21275">
    <property type="entry name" value="CH_IQGAP2"/>
    <property type="match status" value="1"/>
</dbReference>
<dbReference type="GO" id="GO:0120025">
    <property type="term" value="C:plasma membrane bounded cell projection"/>
    <property type="evidence" value="ECO:0007669"/>
    <property type="project" value="UniProtKB-ARBA"/>
</dbReference>
<name>A0A8D2CIZ1_PIG</name>
<dbReference type="PANTHER" id="PTHR14149:SF12">
    <property type="entry name" value="RAS GTPASE-ACTIVATING-LIKE PROTEIN IQGAP2"/>
    <property type="match status" value="1"/>
</dbReference>
<protein>
    <submittedName>
        <fullName evidence="8">IQ motif containing GTPase activating protein 2</fullName>
    </submittedName>
</protein>
<keyword evidence="4" id="KW-0175">Coiled coil</keyword>
<dbReference type="SUPFAM" id="SSF48350">
    <property type="entry name" value="GTPase activation domain, GAP"/>
    <property type="match status" value="1"/>
</dbReference>
<dbReference type="Proteomes" id="UP000694725">
    <property type="component" value="Unplaced"/>
</dbReference>
<dbReference type="SMART" id="SM00015">
    <property type="entry name" value="IQ"/>
    <property type="match status" value="2"/>
</dbReference>
<dbReference type="Gene3D" id="1.10.418.10">
    <property type="entry name" value="Calponin-like domain"/>
    <property type="match status" value="1"/>
</dbReference>
<dbReference type="InterPro" id="IPR000048">
    <property type="entry name" value="IQ_motif_EF-hand-BS"/>
</dbReference>
<dbReference type="InterPro" id="IPR008936">
    <property type="entry name" value="Rho_GTPase_activation_prot"/>
</dbReference>
<dbReference type="SUPFAM" id="SSF143885">
    <property type="entry name" value="RGC domain-like"/>
    <property type="match status" value="1"/>
</dbReference>
<dbReference type="FunFam" id="1.10.418.10:FF:000013">
    <property type="entry name" value="IQ motif containing GTPase activating protein 1"/>
    <property type="match status" value="1"/>
</dbReference>
<evidence type="ECO:0000256" key="4">
    <source>
        <dbReference type="SAM" id="Coils"/>
    </source>
</evidence>
<dbReference type="InterPro" id="IPR036872">
    <property type="entry name" value="CH_dom_sf"/>
</dbReference>
<evidence type="ECO:0000259" key="6">
    <source>
        <dbReference type="PROSITE" id="PS50020"/>
    </source>
</evidence>
<dbReference type="PROSITE" id="PS50020">
    <property type="entry name" value="WW_DOMAIN_2"/>
    <property type="match status" value="1"/>
</dbReference>
<dbReference type="Pfam" id="PF00307">
    <property type="entry name" value="CH"/>
    <property type="match status" value="1"/>
</dbReference>
<feature type="domain" description="Ras-GAP" evidence="5">
    <location>
        <begin position="860"/>
        <end position="1093"/>
    </location>
</feature>
<accession>A0A8D2CIZ1</accession>
<feature type="domain" description="WW" evidence="6">
    <location>
        <begin position="594"/>
        <end position="627"/>
    </location>
</feature>
<dbReference type="Pfam" id="PF03836">
    <property type="entry name" value="RasGAP_C"/>
    <property type="match status" value="1"/>
</dbReference>
<evidence type="ECO:0000256" key="1">
    <source>
        <dbReference type="ARBA" id="ARBA00022553"/>
    </source>
</evidence>
<dbReference type="InterPro" id="IPR001202">
    <property type="entry name" value="WW_dom"/>
</dbReference>
<dbReference type="PROSITE" id="PS00509">
    <property type="entry name" value="RAS_GTPASE_ACTIV_1"/>
    <property type="match status" value="1"/>
</dbReference>
<sequence>MPHEEQASLQRPRYGSIVDDERLSAEEMDERRRQNIAYEYLCHLEEAKRWMEVCLVEELPPTTELEEGLRNGVYLAKLAKFFAPKMVSEKKIYDVEQTRYKKSGLHFRHTDNTVQWLRAMESIGLPKIFYPETTDVYDRKNIPRMIYCIHALSLYLFKLGIAPQIQDLLGKVDFTEEEISNMRKELEKYGIQMPSFSKIGGILANELSVDEAALHAAVIAINEAIEKGIAEQTIVTLRNPNAVLTSVDDSLAQEYQKELWEAKKRKEENARLKNNCISEEERDAYEELLTQAEIQGHINKVNRLAAVDHINTVLREGDPENTLLALQKPEAQLPTVYPFAAPMYQNELFNLQKQNAMNYLPHEELVIAVEMLSAVALLNQALESNDLVSVQNQLRSPTMGFNNLDEMHVERYANALLSIKLEALSQGQENLSWNEIQNCIDMVNTEIQEENDRVVAVGYINEAIDEGDALKTLDSLLLPTAKIKDIDPDSAQHYQDVLYHAKSQKFMDPHSASKILWLDEIQHAVNEANKDKDKAKQWVTLVVDVNQFLEKEKQSDILSVLKSAVPNTNDIIPECADRYYDALVKAKDQKSNGVSAEGSWLKITLQDKYDYYYNIDSQESSWVPPESFLPKESWLTGKEIKAFWKGRQQRASYMKRRQMFIDNISAIVKIQSWFRMRRARKNYLSRLQYFKDHNNEIVKIQSLLRANKARDDYKTLVGSENPPLTVIRKFVHLLDQSDLDFQEELEVARLREEVVTKIRGNQQLEKDLNLMDIKIGLLVKNRITLEDVISHRTKLNKKKGGEMEILNSTDNQGIKSLSKERRKTLETYQQLFYLLQTNPLYLAKLIFQMPQNKSTKFMDTVIFTLYNYASNQREEYLLLKLFKTALEEEIKSKVDQVQDIVTGNPTVIKMVVSFNRGARGQNTLRQLLAPVVKEIIDDKSLMINTSPVEVYKAWVNQLETQTGEASNLPYDVTTEQALTYPEVKNKLEASIENLRRVTDKVLNSIISSLDLLPYGLRYIAKVLKNSIHEKFPDATEDELLKIVGNLLYYRYMNPAIVAPDGFDIIDMTAGGQINSDQRRNLGSVAKVLQHAASNKLFEGENEHLASMNNYLSETYQEFRKYFKEACNVPEPEEKFNMDKYTDVVTVSKPVIYISIEEIISTHSLLLEHQDAIAPEKTDLLNELLELLGEVPNVESFLGEGAVDPNDPDRVNTLNQLSKTEISLSLTSKYDIGDGEAIDGQSLMIKTKKLIIDVIRNQPGSTLTEILETPATTKQEADHAADMVSRAILDSRTPEDLKHSQSVVEDAQLPLEQKKRKIQRNLRTLEQTGHVSSKNKYQDILNAMAKDIRNQRIHRKLRKAELAKLQQTLNALNKKAAFFEEQINYYDTYIKTCLDNLKRKNSRRSIKLDGKGEPKGARRAKPVRYTAAKLHEKGVLLDIDDLQTNQFKNVTFDISSTEDVGIFDVRSKFLGVDMEKVQLNIQDLLQMQYEGVAVMKMFDKVKVNVNLLIYLLNKKFYGK</sequence>
<reference evidence="8" key="1">
    <citation type="submission" date="2025-08" db="UniProtKB">
        <authorList>
            <consortium name="Ensembl"/>
        </authorList>
    </citation>
    <scope>IDENTIFICATION</scope>
</reference>
<dbReference type="Ensembl" id="ENSSSCT00065107457.1">
    <property type="protein sequence ID" value="ENSSSCP00065047916.1"/>
    <property type="gene ID" value="ENSSSCG00065077652.1"/>
</dbReference>
<keyword evidence="1" id="KW-0597">Phosphoprotein</keyword>
<dbReference type="FunFam" id="1.10.506.10:FF:000004">
    <property type="entry name" value="IQ motif containing GTPase activating protein 1"/>
    <property type="match status" value="1"/>
</dbReference>
<dbReference type="InterPro" id="IPR023152">
    <property type="entry name" value="RasGAP_CS"/>
</dbReference>
<feature type="domain" description="Calponin-homology (CH)" evidence="7">
    <location>
        <begin position="41"/>
        <end position="156"/>
    </location>
</feature>
<evidence type="ECO:0000259" key="5">
    <source>
        <dbReference type="PROSITE" id="PS50018"/>
    </source>
</evidence>
<dbReference type="PROSITE" id="PS50021">
    <property type="entry name" value="CH"/>
    <property type="match status" value="1"/>
</dbReference>
<dbReference type="Pfam" id="PF00612">
    <property type="entry name" value="IQ"/>
    <property type="match status" value="1"/>
</dbReference>
<dbReference type="PROSITE" id="PS50018">
    <property type="entry name" value="RAS_GTPASE_ACTIV_2"/>
    <property type="match status" value="1"/>
</dbReference>